<keyword evidence="5" id="KW-1185">Reference proteome</keyword>
<dbReference type="PANTHER" id="PTHR47027">
    <property type="entry name" value="REVERSE TRANSCRIPTASE DOMAIN-CONTAINING PROTEIN"/>
    <property type="match status" value="1"/>
</dbReference>
<dbReference type="SUPFAM" id="SSF56219">
    <property type="entry name" value="DNase I-like"/>
    <property type="match status" value="1"/>
</dbReference>
<evidence type="ECO:0000259" key="3">
    <source>
        <dbReference type="Pfam" id="PF03372"/>
    </source>
</evidence>
<feature type="domain" description="Endonuclease/exonuclease/phosphatase" evidence="3">
    <location>
        <begin position="130"/>
        <end position="297"/>
    </location>
</feature>
<dbReference type="PANTHER" id="PTHR47027:SF20">
    <property type="entry name" value="REVERSE TRANSCRIPTASE-LIKE PROTEIN WITH RNA-DIRECTED DNA POLYMERASE DOMAIN"/>
    <property type="match status" value="1"/>
</dbReference>
<organism evidence="4 5">
    <name type="scientific">Symbiodinium microadriaticum</name>
    <name type="common">Dinoflagellate</name>
    <name type="synonym">Zooxanthella microadriatica</name>
    <dbReference type="NCBI Taxonomy" id="2951"/>
    <lineage>
        <taxon>Eukaryota</taxon>
        <taxon>Sar</taxon>
        <taxon>Alveolata</taxon>
        <taxon>Dinophyceae</taxon>
        <taxon>Suessiales</taxon>
        <taxon>Symbiodiniaceae</taxon>
        <taxon>Symbiodinium</taxon>
    </lineage>
</organism>
<dbReference type="InterPro" id="IPR000477">
    <property type="entry name" value="RT_dom"/>
</dbReference>
<feature type="domain" description="Reverse transcriptase" evidence="2">
    <location>
        <begin position="379"/>
        <end position="568"/>
    </location>
</feature>
<reference evidence="4 5" key="1">
    <citation type="submission" date="2016-02" db="EMBL/GenBank/DDBJ databases">
        <title>Genome analysis of coral dinoflagellate symbionts highlights evolutionary adaptations to a symbiotic lifestyle.</title>
        <authorList>
            <person name="Aranda M."/>
            <person name="Li Y."/>
            <person name="Liew Y.J."/>
            <person name="Baumgarten S."/>
            <person name="Simakov O."/>
            <person name="Wilson M."/>
            <person name="Piel J."/>
            <person name="Ashoor H."/>
            <person name="Bougouffa S."/>
            <person name="Bajic V.B."/>
            <person name="Ryu T."/>
            <person name="Ravasi T."/>
            <person name="Bayer T."/>
            <person name="Micklem G."/>
            <person name="Kim H."/>
            <person name="Bhak J."/>
            <person name="Lajeunesse T.C."/>
            <person name="Voolstra C.R."/>
        </authorList>
    </citation>
    <scope>NUCLEOTIDE SEQUENCE [LARGE SCALE GENOMIC DNA]</scope>
    <source>
        <strain evidence="4 5">CCMP2467</strain>
    </source>
</reference>
<name>A0A1Q9EQL1_SYMMI</name>
<feature type="region of interest" description="Disordered" evidence="1">
    <location>
        <begin position="619"/>
        <end position="638"/>
    </location>
</feature>
<dbReference type="OrthoDB" id="445826at2759"/>
<comment type="caution">
    <text evidence="4">The sequence shown here is derived from an EMBL/GenBank/DDBJ whole genome shotgun (WGS) entry which is preliminary data.</text>
</comment>
<keyword evidence="4" id="KW-0548">Nucleotidyltransferase</keyword>
<evidence type="ECO:0000313" key="5">
    <source>
        <dbReference type="Proteomes" id="UP000186817"/>
    </source>
</evidence>
<accession>A0A1Q9EQL1</accession>
<proteinExistence type="predicted"/>
<sequence>MDVHYTELASHELFVGVSWRVTYREAALLFDLPAGDNVGSDGANMGASFLGLQLGPKSCGGIVQCTLMITDELRARTRAAEHGGTWYRGQWRSARSLGAQMAGKPMPSPHLASERRAPTLQGRTPRMRVVTYNVGGMSADLYDIFVTWLHEQYVADIVVVQETHWGLGRTEGQWTIGQWHFLTSADPSTRYAGVCVCISSKWASSDNITYSIWAPGRILHVRISGYTVPVDIIAVYQWVLSDSSSGQSTQRRTALWSQLNRLLGTLPARNVLAIAGDFNTSCRQQGGHIGSGTLRLPFGTGPCSVAIGTEAQPAPLTVAALNRLVLPLCKRFFPARRASLSYRKQRVHALIDRAAAAAGKDQMFGKRVQTFLLIALLGPMRPLGVQDPTSKVVARIVRDQLATYVGDILDANPQYAYCKGKAIDEGISRLAQFCKTVRGRLQSGVHSVHARRAGRQPSTCYGGIMVGVDLSRAFDTLDRPCLLRTLEFAQVPQPLQRLLLEIHNQCQYTVTHGHCQGSFPLQCGVRQGCAISPMLFSLFTCWFLTELKLRTSEEWVSKFVTWFADDSHLGWEVSGPADLEFVCRSLRATFGLLKALSLLYMSNIGLPVRPVVNTLAPCGPTGSGEPKGASPPAPFSGMQEEDTQRAAALAEINQAVQVAEAGKGNWWDSWSKEWEKDQQAQSSGLDRQTTTLLKALTKMALRHEDELSRIRVDCNFMLFIDVEGEHSVLPVLQKTASNWQEAFSAGTVTTSLRIVLFVGMMQQLQARLQDLLQNQEQMDRLLAVGWLQQGATALTPVWPFYRWDAATKSQVVSDQTPLTHDQVLQCVDALLKTACNPLVLLRFRAAKDLEEPESEVVPFLVSVSLRGQQAQDCYTALTTLSHNGVLKLLGLRLRPERLRKGPMAEAIEEAYLSTPWTDWKPRRNRLFSGSVPSLANHGSAMVQQRQPSDL</sequence>
<dbReference type="Proteomes" id="UP000186817">
    <property type="component" value="Unassembled WGS sequence"/>
</dbReference>
<dbReference type="GO" id="GO:0003964">
    <property type="term" value="F:RNA-directed DNA polymerase activity"/>
    <property type="evidence" value="ECO:0007669"/>
    <property type="project" value="UniProtKB-KW"/>
</dbReference>
<dbReference type="InterPro" id="IPR036691">
    <property type="entry name" value="Endo/exonu/phosph_ase_sf"/>
</dbReference>
<dbReference type="SUPFAM" id="SSF56672">
    <property type="entry name" value="DNA/RNA polymerases"/>
    <property type="match status" value="1"/>
</dbReference>
<dbReference type="AlphaFoldDB" id="A0A1Q9EQL1"/>
<dbReference type="Pfam" id="PF00078">
    <property type="entry name" value="RVT_1"/>
    <property type="match status" value="1"/>
</dbReference>
<dbReference type="InterPro" id="IPR043502">
    <property type="entry name" value="DNA/RNA_pol_sf"/>
</dbReference>
<keyword evidence="4" id="KW-0695">RNA-directed DNA polymerase</keyword>
<keyword evidence="4" id="KW-0808">Transferase</keyword>
<gene>
    <name evidence="4" type="ORF">AK812_SmicGene6747</name>
</gene>
<evidence type="ECO:0000313" key="4">
    <source>
        <dbReference type="EMBL" id="OLQ09681.1"/>
    </source>
</evidence>
<protein>
    <submittedName>
        <fullName evidence="4">LINE-1 reverse transcriptase-like</fullName>
    </submittedName>
</protein>
<evidence type="ECO:0000259" key="2">
    <source>
        <dbReference type="Pfam" id="PF00078"/>
    </source>
</evidence>
<dbReference type="InterPro" id="IPR005135">
    <property type="entry name" value="Endo/exonuclease/phosphatase"/>
</dbReference>
<evidence type="ECO:0000256" key="1">
    <source>
        <dbReference type="SAM" id="MobiDB-lite"/>
    </source>
</evidence>
<dbReference type="EMBL" id="LSRX01000093">
    <property type="protein sequence ID" value="OLQ09681.1"/>
    <property type="molecule type" value="Genomic_DNA"/>
</dbReference>
<dbReference type="Gene3D" id="3.60.10.10">
    <property type="entry name" value="Endonuclease/exonuclease/phosphatase"/>
    <property type="match status" value="1"/>
</dbReference>
<dbReference type="Pfam" id="PF03372">
    <property type="entry name" value="Exo_endo_phos"/>
    <property type="match status" value="1"/>
</dbReference>